<dbReference type="SUPFAM" id="SSF51182">
    <property type="entry name" value="RmlC-like cupins"/>
    <property type="match status" value="2"/>
</dbReference>
<dbReference type="InterPro" id="IPR006045">
    <property type="entry name" value="Cupin_1"/>
</dbReference>
<evidence type="ECO:0000256" key="9">
    <source>
        <dbReference type="ARBA" id="ARBA00023180"/>
    </source>
</evidence>
<dbReference type="FunFam" id="2.60.120.10:FF:000098">
    <property type="entry name" value="Germin-like protein 9-3"/>
    <property type="match status" value="1"/>
</dbReference>
<evidence type="ECO:0000256" key="6">
    <source>
        <dbReference type="ARBA" id="ARBA00022525"/>
    </source>
</evidence>
<feature type="binding site" evidence="12">
    <location>
        <position position="136"/>
    </location>
    <ligand>
        <name>Mn(2+)</name>
        <dbReference type="ChEBI" id="CHEBI:29035"/>
    </ligand>
</feature>
<feature type="binding site" evidence="12">
    <location>
        <position position="92"/>
    </location>
    <ligand>
        <name>Mn(2+)</name>
        <dbReference type="ChEBI" id="CHEBI:29035"/>
    </ligand>
</feature>
<dbReference type="Proteomes" id="UP000237347">
    <property type="component" value="Unassembled WGS sequence"/>
</dbReference>
<evidence type="ECO:0000256" key="8">
    <source>
        <dbReference type="ARBA" id="ARBA00022729"/>
    </source>
</evidence>
<organism evidence="15 16">
    <name type="scientific">Quercus suber</name>
    <name type="common">Cork oak</name>
    <dbReference type="NCBI Taxonomy" id="58331"/>
    <lineage>
        <taxon>Eukaryota</taxon>
        <taxon>Viridiplantae</taxon>
        <taxon>Streptophyta</taxon>
        <taxon>Embryophyta</taxon>
        <taxon>Tracheophyta</taxon>
        <taxon>Spermatophyta</taxon>
        <taxon>Magnoliopsida</taxon>
        <taxon>eudicotyledons</taxon>
        <taxon>Gunneridae</taxon>
        <taxon>Pentapetalae</taxon>
        <taxon>rosids</taxon>
        <taxon>fabids</taxon>
        <taxon>Fagales</taxon>
        <taxon>Fagaceae</taxon>
        <taxon>Quercus</taxon>
    </lineage>
</organism>
<comment type="subunit">
    <text evidence="4">Oligomer (believed to be a pentamer but probably hexamer).</text>
</comment>
<dbReference type="GO" id="GO:0030145">
    <property type="term" value="F:manganese ion binding"/>
    <property type="evidence" value="ECO:0007669"/>
    <property type="project" value="InterPro"/>
</dbReference>
<dbReference type="Gene3D" id="2.60.120.10">
    <property type="entry name" value="Jelly Rolls"/>
    <property type="match status" value="2"/>
</dbReference>
<protein>
    <submittedName>
        <fullName evidence="15">Germin-like protein 9-3</fullName>
    </submittedName>
</protein>
<dbReference type="Pfam" id="PF00190">
    <property type="entry name" value="Cupin_1"/>
    <property type="match status" value="2"/>
</dbReference>
<dbReference type="EMBL" id="PKMF04000066">
    <property type="protein sequence ID" value="KAK7853293.1"/>
    <property type="molecule type" value="Genomic_DNA"/>
</dbReference>
<evidence type="ECO:0000256" key="11">
    <source>
        <dbReference type="PIRSR" id="PIRSR601929-1"/>
    </source>
</evidence>
<keyword evidence="16" id="KW-1185">Reference proteome</keyword>
<feature type="binding site" evidence="12">
    <location>
        <position position="90"/>
    </location>
    <ligand>
        <name>Mn(2+)</name>
        <dbReference type="ChEBI" id="CHEBI:29035"/>
    </ligand>
</feature>
<evidence type="ECO:0000256" key="1">
    <source>
        <dbReference type="ARBA" id="ARBA00003629"/>
    </source>
</evidence>
<gene>
    <name evidence="15" type="ORF">CFP56_036133</name>
</gene>
<sequence length="383" mass="40668">MKFFTLLVSSLATIQMAIAGDPDILSDFIVPANVTTIDASFFTFTGMRFLVPATTFKVSKISLAEFPALNGQSVSYAVLQFPTGTPNPPHIHPCASELIFLSQGTLQVGIVDTTNKLFTHTLQKGDVFVFPKGLVHSQYNADPQEPALAIPAFGSANAGTVSLPNTLFTTGIDDNVLAKSFKTDFSNSVASKTVTMKFFSLLISSFAIIQMARAGDPDILSDFIVPANVTTIDASFFTFTGMRFLALTTTFKVSKISLAEFPALNGQSVSYAVLQFPAGTPNPPHIHPRASGLLFLIRGTLQVGTLQIGGIFVFPKGLVHFQYNADPQEPALAISAFGSANAGTVSLPNTLFATGIDNSILAKSFKTDIATIQALKAGLASKP</sequence>
<feature type="signal peptide" evidence="13">
    <location>
        <begin position="1"/>
        <end position="19"/>
    </location>
</feature>
<dbReference type="AlphaFoldDB" id="A0AAW0LNQ9"/>
<dbReference type="GO" id="GO:0048046">
    <property type="term" value="C:apoplast"/>
    <property type="evidence" value="ECO:0007669"/>
    <property type="project" value="UniProtKB-SubCell"/>
</dbReference>
<feature type="binding site" evidence="11">
    <location>
        <position position="97"/>
    </location>
    <ligand>
        <name>oxalate</name>
        <dbReference type="ChEBI" id="CHEBI:30623"/>
    </ligand>
</feature>
<dbReference type="PANTHER" id="PTHR31238">
    <property type="entry name" value="GERMIN-LIKE PROTEIN SUBFAMILY 3 MEMBER 3"/>
    <property type="match status" value="1"/>
</dbReference>
<keyword evidence="10 11" id="KW-0464">Manganese</keyword>
<evidence type="ECO:0000256" key="3">
    <source>
        <dbReference type="ARBA" id="ARBA00007456"/>
    </source>
</evidence>
<keyword evidence="6" id="KW-0964">Secreted</keyword>
<comment type="caution">
    <text evidence="15">The sequence shown here is derived from an EMBL/GenBank/DDBJ whole genome shotgun (WGS) entry which is preliminary data.</text>
</comment>
<feature type="binding site" evidence="11">
    <location>
        <position position="92"/>
    </location>
    <ligand>
        <name>oxalate</name>
        <dbReference type="ChEBI" id="CHEBI:30623"/>
    </ligand>
</feature>
<feature type="domain" description="Cupin type-1" evidence="14">
    <location>
        <begin position="237"/>
        <end position="373"/>
    </location>
</feature>
<evidence type="ECO:0000256" key="13">
    <source>
        <dbReference type="SAM" id="SignalP"/>
    </source>
</evidence>
<dbReference type="InterPro" id="IPR014710">
    <property type="entry name" value="RmlC-like_jellyroll"/>
</dbReference>
<dbReference type="CDD" id="cd02241">
    <property type="entry name" value="cupin_OxOx"/>
    <property type="match status" value="2"/>
</dbReference>
<keyword evidence="7 11" id="KW-0479">Metal-binding</keyword>
<dbReference type="InterPro" id="IPR001929">
    <property type="entry name" value="Germin"/>
</dbReference>
<evidence type="ECO:0000256" key="12">
    <source>
        <dbReference type="PIRSR" id="PIRSR601929-2"/>
    </source>
</evidence>
<evidence type="ECO:0000259" key="14">
    <source>
        <dbReference type="SMART" id="SM00835"/>
    </source>
</evidence>
<comment type="similarity">
    <text evidence="3">Belongs to the germin family.</text>
</comment>
<evidence type="ECO:0000256" key="7">
    <source>
        <dbReference type="ARBA" id="ARBA00022723"/>
    </source>
</evidence>
<accession>A0AAW0LNQ9</accession>
<evidence type="ECO:0000256" key="4">
    <source>
        <dbReference type="ARBA" id="ARBA00011268"/>
    </source>
</evidence>
<comment type="function">
    <text evidence="1">May play a role in plant defense. Probably has no oxalate oxidase activity even if the active site is conserved.</text>
</comment>
<evidence type="ECO:0000256" key="5">
    <source>
        <dbReference type="ARBA" id="ARBA00022523"/>
    </source>
</evidence>
<keyword evidence="9" id="KW-0325">Glycoprotein</keyword>
<evidence type="ECO:0000313" key="16">
    <source>
        <dbReference type="Proteomes" id="UP000237347"/>
    </source>
</evidence>
<evidence type="ECO:0000256" key="10">
    <source>
        <dbReference type="ARBA" id="ARBA00023211"/>
    </source>
</evidence>
<name>A0AAW0LNQ9_QUESU</name>
<comment type="subcellular location">
    <subcellularLocation>
        <location evidence="2">Secreted</location>
        <location evidence="2">Extracellular space</location>
        <location evidence="2">Apoplast</location>
    </subcellularLocation>
</comment>
<feature type="binding site" evidence="11">
    <location>
        <position position="87"/>
    </location>
    <ligand>
        <name>oxalate</name>
        <dbReference type="ChEBI" id="CHEBI:30623"/>
    </ligand>
</feature>
<proteinExistence type="inferred from homology"/>
<feature type="chain" id="PRO_5043866763" evidence="13">
    <location>
        <begin position="20"/>
        <end position="383"/>
    </location>
</feature>
<evidence type="ECO:0000256" key="2">
    <source>
        <dbReference type="ARBA" id="ARBA00004271"/>
    </source>
</evidence>
<feature type="domain" description="Cupin type-1" evidence="14">
    <location>
        <begin position="42"/>
        <end position="191"/>
    </location>
</feature>
<evidence type="ECO:0000313" key="15">
    <source>
        <dbReference type="EMBL" id="KAK7853293.1"/>
    </source>
</evidence>
<keyword evidence="5" id="KW-0052">Apoplast</keyword>
<dbReference type="PRINTS" id="PR00325">
    <property type="entry name" value="GERMIN"/>
</dbReference>
<reference evidence="15 16" key="1">
    <citation type="journal article" date="2018" name="Sci. Data">
        <title>The draft genome sequence of cork oak.</title>
        <authorList>
            <person name="Ramos A.M."/>
            <person name="Usie A."/>
            <person name="Barbosa P."/>
            <person name="Barros P.M."/>
            <person name="Capote T."/>
            <person name="Chaves I."/>
            <person name="Simoes F."/>
            <person name="Abreu I."/>
            <person name="Carrasquinho I."/>
            <person name="Faro C."/>
            <person name="Guimaraes J.B."/>
            <person name="Mendonca D."/>
            <person name="Nobrega F."/>
            <person name="Rodrigues L."/>
            <person name="Saibo N.J.M."/>
            <person name="Varela M.C."/>
            <person name="Egas C."/>
            <person name="Matos J."/>
            <person name="Miguel C.M."/>
            <person name="Oliveira M.M."/>
            <person name="Ricardo C.P."/>
            <person name="Goncalves S."/>
        </authorList>
    </citation>
    <scope>NUCLEOTIDE SEQUENCE [LARGE SCALE GENOMIC DNA]</scope>
    <source>
        <strain evidence="16">cv. HL8</strain>
    </source>
</reference>
<keyword evidence="8 13" id="KW-0732">Signal</keyword>
<dbReference type="SMART" id="SM00835">
    <property type="entry name" value="Cupin_1"/>
    <property type="match status" value="2"/>
</dbReference>
<feature type="binding site" evidence="12">
    <location>
        <position position="97"/>
    </location>
    <ligand>
        <name>Mn(2+)</name>
        <dbReference type="ChEBI" id="CHEBI:29035"/>
    </ligand>
</feature>
<dbReference type="InterPro" id="IPR011051">
    <property type="entry name" value="RmlC_Cupin_sf"/>
</dbReference>